<sequence length="68" mass="7242">MSFEPVEQPAGGLAEGDEVVRGQSIGEVAQGGHCLAECLHLGVRVDDEYVNPLQYFYARPVLLPLGSG</sequence>
<keyword evidence="2" id="KW-1185">Reference proteome</keyword>
<evidence type="ECO:0008006" key="3">
    <source>
        <dbReference type="Google" id="ProtNLM"/>
    </source>
</evidence>
<dbReference type="Proteomes" id="UP000032120">
    <property type="component" value="Unassembled WGS sequence"/>
</dbReference>
<dbReference type="AlphaFoldDB" id="A0A0D0IW47"/>
<name>A0A0D0IW47_9MICO</name>
<protein>
    <recommendedName>
        <fullName evidence="3">Peptidase M23 domain-containing protein</fullName>
    </recommendedName>
</protein>
<organism evidence="1 2">
    <name type="scientific">Leucobacter komagatae</name>
    <dbReference type="NCBI Taxonomy" id="55969"/>
    <lineage>
        <taxon>Bacteria</taxon>
        <taxon>Bacillati</taxon>
        <taxon>Actinomycetota</taxon>
        <taxon>Actinomycetes</taxon>
        <taxon>Micrococcales</taxon>
        <taxon>Microbacteriaceae</taxon>
        <taxon>Leucobacter</taxon>
    </lineage>
</organism>
<evidence type="ECO:0000313" key="1">
    <source>
        <dbReference type="EMBL" id="KIP53793.1"/>
    </source>
</evidence>
<reference evidence="1 2" key="1">
    <citation type="submission" date="2015-01" db="EMBL/GenBank/DDBJ databases">
        <title>Draft genome sequence of Leucobacter komagatae strain VKM ST2845.</title>
        <authorList>
            <person name="Karlyshev A.V."/>
            <person name="Kudryashova E.B."/>
        </authorList>
    </citation>
    <scope>NUCLEOTIDE SEQUENCE [LARGE SCALE GENOMIC DNA]</scope>
    <source>
        <strain evidence="1 2">VKM ST2845</strain>
    </source>
</reference>
<dbReference type="EMBL" id="JXSQ01000001">
    <property type="protein sequence ID" value="KIP53793.1"/>
    <property type="molecule type" value="Genomic_DNA"/>
</dbReference>
<dbReference type="SUPFAM" id="SSF51261">
    <property type="entry name" value="Duplicated hybrid motif"/>
    <property type="match status" value="1"/>
</dbReference>
<proteinExistence type="predicted"/>
<dbReference type="InterPro" id="IPR011055">
    <property type="entry name" value="Dup_hybrid_motif"/>
</dbReference>
<dbReference type="Gene3D" id="2.70.70.10">
    <property type="entry name" value="Glucose Permease (Domain IIA)"/>
    <property type="match status" value="1"/>
</dbReference>
<comment type="caution">
    <text evidence="1">The sequence shown here is derived from an EMBL/GenBank/DDBJ whole genome shotgun (WGS) entry which is preliminary data.</text>
</comment>
<accession>A0A0D0IW47</accession>
<evidence type="ECO:0000313" key="2">
    <source>
        <dbReference type="Proteomes" id="UP000032120"/>
    </source>
</evidence>
<gene>
    <name evidence="1" type="ORF">SD72_00965</name>
</gene>